<proteinExistence type="predicted"/>
<evidence type="ECO:0000313" key="2">
    <source>
        <dbReference type="EMBL" id="GHP04828.1"/>
    </source>
</evidence>
<feature type="transmembrane region" description="Helical" evidence="1">
    <location>
        <begin position="248"/>
        <end position="270"/>
    </location>
</feature>
<keyword evidence="1" id="KW-1133">Transmembrane helix</keyword>
<protein>
    <submittedName>
        <fullName evidence="2">Uncharacterized protein</fullName>
    </submittedName>
</protein>
<keyword evidence="3" id="KW-1185">Reference proteome</keyword>
<dbReference type="AlphaFoldDB" id="A0A830HDK1"/>
<evidence type="ECO:0000313" key="3">
    <source>
        <dbReference type="Proteomes" id="UP000660262"/>
    </source>
</evidence>
<keyword evidence="1" id="KW-0812">Transmembrane</keyword>
<dbReference type="Proteomes" id="UP000660262">
    <property type="component" value="Unassembled WGS sequence"/>
</dbReference>
<gene>
    <name evidence="2" type="ORF">PPROV_000358000</name>
</gene>
<dbReference type="EMBL" id="BNJQ01000008">
    <property type="protein sequence ID" value="GHP04828.1"/>
    <property type="molecule type" value="Genomic_DNA"/>
</dbReference>
<name>A0A830HDK1_9CHLO</name>
<reference evidence="2" key="1">
    <citation type="submission" date="2020-10" db="EMBL/GenBank/DDBJ databases">
        <title>Unveiling of a novel bifunctional photoreceptor, Dualchrome1, isolated from a cosmopolitan green alga.</title>
        <authorList>
            <person name="Suzuki S."/>
            <person name="Kawachi M."/>
        </authorList>
    </citation>
    <scope>NUCLEOTIDE SEQUENCE</scope>
    <source>
        <strain evidence="2">NIES 2893</strain>
    </source>
</reference>
<evidence type="ECO:0000256" key="1">
    <source>
        <dbReference type="SAM" id="Phobius"/>
    </source>
</evidence>
<accession>A0A830HDK1</accession>
<sequence>MSLTSTSMSVSTSALLHRVHHNKRYSNGKRLSLSLGGCAPQRRLVRVRASSSPPKSQVSSVPKVSARRRITAIAELTVDVSLACACEVFFRPQGTEGCTNAADCVASLLPEETQPQQRQKALDAIKIGDDALERRDFAAADDAYTEAVEAAPTLYTAAQKALTKRAEARRCGAKPGYKVDCTGTGYTPPPNDGLIKDEWRVWLWGRGVRWPGHYIIALLIIRQLFVPDGGFPMPRTDEEKSDSNRRGVVQGVIAITVLFAYNVALFNYGLTY</sequence>
<organism evidence="2 3">
    <name type="scientific">Pycnococcus provasolii</name>
    <dbReference type="NCBI Taxonomy" id="41880"/>
    <lineage>
        <taxon>Eukaryota</taxon>
        <taxon>Viridiplantae</taxon>
        <taxon>Chlorophyta</taxon>
        <taxon>Pseudoscourfieldiophyceae</taxon>
        <taxon>Pseudoscourfieldiales</taxon>
        <taxon>Pycnococcaceae</taxon>
        <taxon>Pycnococcus</taxon>
    </lineage>
</organism>
<comment type="caution">
    <text evidence="2">The sequence shown here is derived from an EMBL/GenBank/DDBJ whole genome shotgun (WGS) entry which is preliminary data.</text>
</comment>
<keyword evidence="1" id="KW-0472">Membrane</keyword>